<dbReference type="eggNOG" id="ENOG502RV92">
    <property type="taxonomic scope" value="Eukaryota"/>
</dbReference>
<evidence type="ECO:0000256" key="1">
    <source>
        <dbReference type="ARBA" id="ARBA00010617"/>
    </source>
</evidence>
<keyword evidence="2" id="KW-0812">Transmembrane</keyword>
<keyword evidence="2" id="KW-0472">Membrane</keyword>
<dbReference type="EMBL" id="KB445557">
    <property type="protein sequence ID" value="EMC95242.1"/>
    <property type="molecule type" value="Genomic_DNA"/>
</dbReference>
<dbReference type="Gene3D" id="1.10.630.10">
    <property type="entry name" value="Cytochrome P450"/>
    <property type="match status" value="1"/>
</dbReference>
<evidence type="ECO:0000313" key="4">
    <source>
        <dbReference type="Proteomes" id="UP000011761"/>
    </source>
</evidence>
<dbReference type="AlphaFoldDB" id="M2LLR2"/>
<proteinExistence type="inferred from homology"/>
<evidence type="ECO:0000313" key="3">
    <source>
        <dbReference type="EMBL" id="EMC95242.1"/>
    </source>
</evidence>
<dbReference type="RefSeq" id="XP_007677792.1">
    <property type="nucleotide sequence ID" value="XM_007679602.1"/>
</dbReference>
<accession>M2LLR2</accession>
<sequence length="421" mass="47027">MLYLLAKAVGFASDIFSLFVAKCTIFRQLCHIHNRTDKSKAPWPHQLSSEILQPGPNEIIVRDPTYFERCARLPKVYVSPSIAQILVGTGIAEKFARGLDMNNILKYERLIEDCNMQLLMTLTEAATVSTDVNLSDTIASYAYDVLFATTVGKPAGFLKRPIDVSELQIAMHEWKSSTVSSGSYFRFHPLINRVASYSRRKRDVVDHLLDHLPANISKATGGLARHIVRKGQHVDVVRDATRKPKFFAAIIALFVAGSDPLILHILASLFHIYNNPELIERIRDEMHNACVGSPSSLRYLLRHQWEMPVLHAALNESLRLYQDHSTSTKYVSPKGGVTIGDTHVPEGCTICLEPSAAHVNPDIFGADADTWRPDRWLQDPATSETRRVHITTVSLPYSPILLSTIAFCTAIVTVVSCHAYK</sequence>
<evidence type="ECO:0000256" key="2">
    <source>
        <dbReference type="SAM" id="Phobius"/>
    </source>
</evidence>
<protein>
    <recommendedName>
        <fullName evidence="5">Cytochrome P450</fullName>
    </recommendedName>
</protein>
<keyword evidence="2" id="KW-1133">Transmembrane helix</keyword>
<feature type="transmembrane region" description="Helical" evidence="2">
    <location>
        <begin position="400"/>
        <end position="420"/>
    </location>
</feature>
<gene>
    <name evidence="3" type="ORF">BAUCODRAFT_532612</name>
</gene>
<dbReference type="InterPro" id="IPR001128">
    <property type="entry name" value="Cyt_P450"/>
</dbReference>
<dbReference type="GeneID" id="19115235"/>
<name>M2LLR2_BAUPA</name>
<dbReference type="SUPFAM" id="SSF48264">
    <property type="entry name" value="Cytochrome P450"/>
    <property type="match status" value="1"/>
</dbReference>
<reference evidence="3 4" key="1">
    <citation type="journal article" date="2012" name="PLoS Pathog.">
        <title>Diverse lifestyles and strategies of plant pathogenesis encoded in the genomes of eighteen Dothideomycetes fungi.</title>
        <authorList>
            <person name="Ohm R.A."/>
            <person name="Feau N."/>
            <person name="Henrissat B."/>
            <person name="Schoch C.L."/>
            <person name="Horwitz B.A."/>
            <person name="Barry K.W."/>
            <person name="Condon B.J."/>
            <person name="Copeland A.C."/>
            <person name="Dhillon B."/>
            <person name="Glaser F."/>
            <person name="Hesse C.N."/>
            <person name="Kosti I."/>
            <person name="LaButti K."/>
            <person name="Lindquist E.A."/>
            <person name="Lucas S."/>
            <person name="Salamov A.A."/>
            <person name="Bradshaw R.E."/>
            <person name="Ciuffetti L."/>
            <person name="Hamelin R.C."/>
            <person name="Kema G.H.J."/>
            <person name="Lawrence C."/>
            <person name="Scott J.A."/>
            <person name="Spatafora J.W."/>
            <person name="Turgeon B.G."/>
            <person name="de Wit P.J.G.M."/>
            <person name="Zhong S."/>
            <person name="Goodwin S.B."/>
            <person name="Grigoriev I.V."/>
        </authorList>
    </citation>
    <scope>NUCLEOTIDE SEQUENCE [LARGE SCALE GENOMIC DNA]</scope>
    <source>
        <strain evidence="3 4">UAMH 10762</strain>
    </source>
</reference>
<dbReference type="HOGENOM" id="CLU_652094_0_0_1"/>
<dbReference type="KEGG" id="bcom:BAUCODRAFT_532612"/>
<organism evidence="3 4">
    <name type="scientific">Baudoinia panamericana (strain UAMH 10762)</name>
    <name type="common">Angels' share fungus</name>
    <name type="synonym">Baudoinia compniacensis (strain UAMH 10762)</name>
    <dbReference type="NCBI Taxonomy" id="717646"/>
    <lineage>
        <taxon>Eukaryota</taxon>
        <taxon>Fungi</taxon>
        <taxon>Dikarya</taxon>
        <taxon>Ascomycota</taxon>
        <taxon>Pezizomycotina</taxon>
        <taxon>Dothideomycetes</taxon>
        <taxon>Dothideomycetidae</taxon>
        <taxon>Mycosphaerellales</taxon>
        <taxon>Teratosphaeriaceae</taxon>
        <taxon>Baudoinia</taxon>
    </lineage>
</organism>
<comment type="similarity">
    <text evidence="1">Belongs to the cytochrome P450 family.</text>
</comment>
<dbReference type="OrthoDB" id="3945418at2759"/>
<feature type="transmembrane region" description="Helical" evidence="2">
    <location>
        <begin position="246"/>
        <end position="273"/>
    </location>
</feature>
<dbReference type="Proteomes" id="UP000011761">
    <property type="component" value="Unassembled WGS sequence"/>
</dbReference>
<dbReference type="Pfam" id="PF00067">
    <property type="entry name" value="p450"/>
    <property type="match status" value="1"/>
</dbReference>
<keyword evidence="4" id="KW-1185">Reference proteome</keyword>
<dbReference type="InterPro" id="IPR036396">
    <property type="entry name" value="Cyt_P450_sf"/>
</dbReference>
<dbReference type="InterPro" id="IPR050121">
    <property type="entry name" value="Cytochrome_P450_monoxygenase"/>
</dbReference>
<dbReference type="PANTHER" id="PTHR24305:SF166">
    <property type="entry name" value="CYTOCHROME P450 12A4, MITOCHONDRIAL-RELATED"/>
    <property type="match status" value="1"/>
</dbReference>
<dbReference type="PANTHER" id="PTHR24305">
    <property type="entry name" value="CYTOCHROME P450"/>
    <property type="match status" value="1"/>
</dbReference>
<dbReference type="GO" id="GO:0020037">
    <property type="term" value="F:heme binding"/>
    <property type="evidence" value="ECO:0007669"/>
    <property type="project" value="InterPro"/>
</dbReference>
<dbReference type="GO" id="GO:0005506">
    <property type="term" value="F:iron ion binding"/>
    <property type="evidence" value="ECO:0007669"/>
    <property type="project" value="InterPro"/>
</dbReference>
<evidence type="ECO:0008006" key="5">
    <source>
        <dbReference type="Google" id="ProtNLM"/>
    </source>
</evidence>
<dbReference type="GO" id="GO:0016705">
    <property type="term" value="F:oxidoreductase activity, acting on paired donors, with incorporation or reduction of molecular oxygen"/>
    <property type="evidence" value="ECO:0007669"/>
    <property type="project" value="InterPro"/>
</dbReference>
<dbReference type="GO" id="GO:0004497">
    <property type="term" value="F:monooxygenase activity"/>
    <property type="evidence" value="ECO:0007669"/>
    <property type="project" value="InterPro"/>
</dbReference>